<accession>A0A9Q1K9F4</accession>
<comment type="caution">
    <text evidence="2">The sequence shown here is derived from an EMBL/GenBank/DDBJ whole genome shotgun (WGS) entry which is preliminary data.</text>
</comment>
<dbReference type="PANTHER" id="PTHR21596:SF23">
    <property type="entry name" value="FACTOR OF DNA METHYLATION 4"/>
    <property type="match status" value="1"/>
</dbReference>
<dbReference type="OrthoDB" id="1892195at2759"/>
<gene>
    <name evidence="2" type="ORF">Cgig2_003937</name>
</gene>
<evidence type="ECO:0000313" key="2">
    <source>
        <dbReference type="EMBL" id="KAJ8439871.1"/>
    </source>
</evidence>
<evidence type="ECO:0000313" key="3">
    <source>
        <dbReference type="Proteomes" id="UP001153076"/>
    </source>
</evidence>
<proteinExistence type="predicted"/>
<protein>
    <recommendedName>
        <fullName evidence="1">Factor of DNA methylation 1-5/IDN2 domain-containing protein</fullName>
    </recommendedName>
</protein>
<sequence length="195" mass="22276">MDAIKQKLIDTEEKLEQNAALTGPLIAKERECNDELQEARQELISGLVNNTKDPDASIAVRSMGVFHESVFRAAARELYPRKDATAKARELISQWNTYIRDPEWHPFKICQENGVFKEVIVIEDERLQSLRQELGEEACWSVIATLNELNEYNPSGRYPVLELWNFSAQRKASLKEGAEFLLKDVLRVKGKNSKG</sequence>
<dbReference type="InterPro" id="IPR045177">
    <property type="entry name" value="FDM1-5/IDN2"/>
</dbReference>
<feature type="domain" description="Factor of DNA methylation 1-5/IDN2" evidence="1">
    <location>
        <begin position="61"/>
        <end position="189"/>
    </location>
</feature>
<dbReference type="PANTHER" id="PTHR21596">
    <property type="entry name" value="RIBONUCLEASE P SUBUNIT P38"/>
    <property type="match status" value="1"/>
</dbReference>
<organism evidence="2 3">
    <name type="scientific">Carnegiea gigantea</name>
    <dbReference type="NCBI Taxonomy" id="171969"/>
    <lineage>
        <taxon>Eukaryota</taxon>
        <taxon>Viridiplantae</taxon>
        <taxon>Streptophyta</taxon>
        <taxon>Embryophyta</taxon>
        <taxon>Tracheophyta</taxon>
        <taxon>Spermatophyta</taxon>
        <taxon>Magnoliopsida</taxon>
        <taxon>eudicotyledons</taxon>
        <taxon>Gunneridae</taxon>
        <taxon>Pentapetalae</taxon>
        <taxon>Caryophyllales</taxon>
        <taxon>Cactineae</taxon>
        <taxon>Cactaceae</taxon>
        <taxon>Cactoideae</taxon>
        <taxon>Echinocereeae</taxon>
        <taxon>Carnegiea</taxon>
    </lineage>
</organism>
<dbReference type="InterPro" id="IPR005379">
    <property type="entry name" value="FDM1-5/IDN2_XH"/>
</dbReference>
<dbReference type="GO" id="GO:0080188">
    <property type="term" value="P:gene silencing by siRNA-directed DNA methylation"/>
    <property type="evidence" value="ECO:0007669"/>
    <property type="project" value="InterPro"/>
</dbReference>
<evidence type="ECO:0000259" key="1">
    <source>
        <dbReference type="Pfam" id="PF03469"/>
    </source>
</evidence>
<dbReference type="Proteomes" id="UP001153076">
    <property type="component" value="Unassembled WGS sequence"/>
</dbReference>
<dbReference type="AlphaFoldDB" id="A0A9Q1K9F4"/>
<reference evidence="2" key="1">
    <citation type="submission" date="2022-04" db="EMBL/GenBank/DDBJ databases">
        <title>Carnegiea gigantea Genome sequencing and assembly v2.</title>
        <authorList>
            <person name="Copetti D."/>
            <person name="Sanderson M.J."/>
            <person name="Burquez A."/>
            <person name="Wojciechowski M.F."/>
        </authorList>
    </citation>
    <scope>NUCLEOTIDE SEQUENCE</scope>
    <source>
        <strain evidence="2">SGP5-SGP5p</strain>
        <tissue evidence="2">Aerial part</tissue>
    </source>
</reference>
<dbReference type="Pfam" id="PF03469">
    <property type="entry name" value="XH"/>
    <property type="match status" value="1"/>
</dbReference>
<name>A0A9Q1K9F4_9CARY</name>
<dbReference type="EMBL" id="JAKOGI010000205">
    <property type="protein sequence ID" value="KAJ8439871.1"/>
    <property type="molecule type" value="Genomic_DNA"/>
</dbReference>
<keyword evidence="3" id="KW-1185">Reference proteome</keyword>